<proteinExistence type="predicted"/>
<evidence type="ECO:0000259" key="1">
    <source>
        <dbReference type="PROSITE" id="PS51831"/>
    </source>
</evidence>
<dbReference type="AlphaFoldDB" id="A0A0L6ZCC5"/>
<evidence type="ECO:0000313" key="3">
    <source>
        <dbReference type="EMBL" id="KOA20616.1"/>
    </source>
</evidence>
<dbReference type="CDD" id="cd00077">
    <property type="entry name" value="HDc"/>
    <property type="match status" value="1"/>
</dbReference>
<dbReference type="PROSITE" id="PS51832">
    <property type="entry name" value="HD_GYP"/>
    <property type="match status" value="1"/>
</dbReference>
<feature type="domain" description="HD-GYP" evidence="2">
    <location>
        <begin position="104"/>
        <end position="300"/>
    </location>
</feature>
<dbReference type="InterPro" id="IPR037522">
    <property type="entry name" value="HD_GYP_dom"/>
</dbReference>
<dbReference type="GO" id="GO:0071111">
    <property type="term" value="F:cyclic-guanylate-specific phosphodiesterase activity"/>
    <property type="evidence" value="ECO:0007669"/>
    <property type="project" value="UniProtKB-EC"/>
</dbReference>
<evidence type="ECO:0000259" key="2">
    <source>
        <dbReference type="PROSITE" id="PS51832"/>
    </source>
</evidence>
<reference evidence="4" key="1">
    <citation type="submission" date="2015-08" db="EMBL/GenBank/DDBJ databases">
        <title>Genome sequence of the strict anaerobe Clostridium homopropionicum LuHBu1 (DSM 5847T).</title>
        <authorList>
            <person name="Poehlein A."/>
            <person name="Beck M."/>
            <person name="Schiel-Bengelsdorf B."/>
            <person name="Bengelsdorf F.R."/>
            <person name="Daniel R."/>
            <person name="Duerre P."/>
        </authorList>
    </citation>
    <scope>NUCLEOTIDE SEQUENCE [LARGE SCALE GENOMIC DNA]</scope>
    <source>
        <strain evidence="4">DSM 5847</strain>
    </source>
</reference>
<evidence type="ECO:0000313" key="4">
    <source>
        <dbReference type="Proteomes" id="UP000037043"/>
    </source>
</evidence>
<dbReference type="EC" id="3.1.4.52" evidence="3"/>
<dbReference type="PANTHER" id="PTHR43155:SF2">
    <property type="entry name" value="CYCLIC DI-GMP PHOSPHODIESTERASE PA4108"/>
    <property type="match status" value="1"/>
</dbReference>
<comment type="caution">
    <text evidence="3">The sequence shown here is derived from an EMBL/GenBank/DDBJ whole genome shotgun (WGS) entry which is preliminary data.</text>
</comment>
<keyword evidence="3" id="KW-0378">Hydrolase</keyword>
<gene>
    <name evidence="3" type="primary">rpfG_1</name>
    <name evidence="3" type="ORF">CLHOM_07580</name>
</gene>
<dbReference type="SUPFAM" id="SSF109604">
    <property type="entry name" value="HD-domain/PDEase-like"/>
    <property type="match status" value="1"/>
</dbReference>
<name>A0A0L6ZCC5_9CLOT</name>
<dbReference type="PATRIC" id="fig|1121318.3.peg.762"/>
<dbReference type="InterPro" id="IPR003607">
    <property type="entry name" value="HD/PDEase_dom"/>
</dbReference>
<dbReference type="STRING" id="36844.SAMN04488501_103246"/>
<dbReference type="PROSITE" id="PS51831">
    <property type="entry name" value="HD"/>
    <property type="match status" value="1"/>
</dbReference>
<protein>
    <submittedName>
        <fullName evidence="3">Cyclic di-GMP phosphodiesterase response regulator RpfG</fullName>
        <ecNumber evidence="3">3.1.4.52</ecNumber>
    </submittedName>
</protein>
<dbReference type="SMART" id="SM00471">
    <property type="entry name" value="HDc"/>
    <property type="match status" value="1"/>
</dbReference>
<dbReference type="InterPro" id="IPR006674">
    <property type="entry name" value="HD_domain"/>
</dbReference>
<dbReference type="Pfam" id="PF13487">
    <property type="entry name" value="HD_5"/>
    <property type="match status" value="1"/>
</dbReference>
<dbReference type="EMBL" id="LHUR01000012">
    <property type="protein sequence ID" value="KOA20616.1"/>
    <property type="molecule type" value="Genomic_DNA"/>
</dbReference>
<accession>A0A0L6ZCC5</accession>
<dbReference type="PANTHER" id="PTHR43155">
    <property type="entry name" value="CYCLIC DI-GMP PHOSPHODIESTERASE PA4108-RELATED"/>
    <property type="match status" value="1"/>
</dbReference>
<feature type="domain" description="HD" evidence="1">
    <location>
        <begin position="126"/>
        <end position="222"/>
    </location>
</feature>
<sequence>MRYVPTSCLRPGMILGKNLYSQDGVVLLAKDVQITKEYIDNIQKLLINGVYIEDSVSENIKIEHVISDELRIKAVKSIKHIYNNPKNITKTLEIVENIAKSVIGEILRNKSVMINMIDIKNYDDFLFSHCVNVAVLSSVIGIALNLEDSKLEKLVASAMLHDIGKVFIPKELLTKEELTEEEEKILKSHPEKGYRYIKTYHNSIAVTSYVGILQHHERFDGKGYPDGKKGEKISLFGRILCLCDIYDKLITERPHRKASLPSEAIEYIMAYNGSVFDPKLVKVFLKKVAPYPLGTIIQLSNGQKSIVVENNEDCSLRPIVRILDNQEIVNLTEDWNYRNVTIVSVNNY</sequence>
<dbReference type="Gene3D" id="1.10.3210.10">
    <property type="entry name" value="Hypothetical protein af1432"/>
    <property type="match status" value="1"/>
</dbReference>
<keyword evidence="4" id="KW-1185">Reference proteome</keyword>
<organism evidence="3 4">
    <name type="scientific">Clostridium homopropionicum DSM 5847</name>
    <dbReference type="NCBI Taxonomy" id="1121318"/>
    <lineage>
        <taxon>Bacteria</taxon>
        <taxon>Bacillati</taxon>
        <taxon>Bacillota</taxon>
        <taxon>Clostridia</taxon>
        <taxon>Eubacteriales</taxon>
        <taxon>Clostridiaceae</taxon>
        <taxon>Clostridium</taxon>
    </lineage>
</organism>
<dbReference type="Proteomes" id="UP000037043">
    <property type="component" value="Unassembled WGS sequence"/>
</dbReference>
<dbReference type="RefSeq" id="WP_052220349.1">
    <property type="nucleotide sequence ID" value="NZ_LHUR01000012.1"/>
</dbReference>